<reference evidence="7 8" key="1">
    <citation type="submission" date="2015-08" db="EMBL/GenBank/DDBJ databases">
        <title>Genomes of Isolates from Cabo Rojo, PR.</title>
        <authorList>
            <person name="Sanchez-Nieves R.L."/>
            <person name="Montalvo-Rodriguez R."/>
        </authorList>
    </citation>
    <scope>NUCLEOTIDE SEQUENCE [LARGE SCALE GENOMIC DNA]</scope>
    <source>
        <strain evidence="7 8">5</strain>
    </source>
</reference>
<evidence type="ECO:0000256" key="4">
    <source>
        <dbReference type="ARBA" id="ARBA00022989"/>
    </source>
</evidence>
<feature type="transmembrane region" description="Helical" evidence="6">
    <location>
        <begin position="150"/>
        <end position="171"/>
    </location>
</feature>
<dbReference type="PANTHER" id="PTHR30106:SF1">
    <property type="entry name" value="UPF0324 MEMBRANE PROTEIN FN0533"/>
    <property type="match status" value="1"/>
</dbReference>
<keyword evidence="8" id="KW-1185">Reference proteome</keyword>
<accession>A0A0N0BRC3</accession>
<dbReference type="PATRIC" id="fig|1705389.3.peg.2643"/>
<feature type="transmembrane region" description="Helical" evidence="6">
    <location>
        <begin position="92"/>
        <end position="111"/>
    </location>
</feature>
<name>A0A0N0BRC3_9EURY</name>
<feature type="transmembrane region" description="Helical" evidence="6">
    <location>
        <begin position="254"/>
        <end position="278"/>
    </location>
</feature>
<keyword evidence="2" id="KW-1003">Cell membrane</keyword>
<keyword evidence="5 6" id="KW-0472">Membrane</keyword>
<dbReference type="AlphaFoldDB" id="A0A0N0BRC3"/>
<evidence type="ECO:0008006" key="9">
    <source>
        <dbReference type="Google" id="ProtNLM"/>
    </source>
</evidence>
<organism evidence="7 8">
    <name type="scientific">Halorubrum tropicale</name>
    <dbReference type="NCBI Taxonomy" id="1765655"/>
    <lineage>
        <taxon>Archaea</taxon>
        <taxon>Methanobacteriati</taxon>
        <taxon>Methanobacteriota</taxon>
        <taxon>Stenosarchaea group</taxon>
        <taxon>Halobacteria</taxon>
        <taxon>Halobacteriales</taxon>
        <taxon>Haloferacaceae</taxon>
        <taxon>Halorubrum</taxon>
    </lineage>
</organism>
<evidence type="ECO:0000313" key="8">
    <source>
        <dbReference type="Proteomes" id="UP000037747"/>
    </source>
</evidence>
<evidence type="ECO:0000256" key="3">
    <source>
        <dbReference type="ARBA" id="ARBA00022692"/>
    </source>
</evidence>
<evidence type="ECO:0000256" key="6">
    <source>
        <dbReference type="SAM" id="Phobius"/>
    </source>
</evidence>
<dbReference type="RefSeq" id="WP_053771795.1">
    <property type="nucleotide sequence ID" value="NZ_LIST01000003.1"/>
</dbReference>
<evidence type="ECO:0000313" key="7">
    <source>
        <dbReference type="EMBL" id="KOX96624.1"/>
    </source>
</evidence>
<feature type="transmembrane region" description="Helical" evidence="6">
    <location>
        <begin position="217"/>
        <end position="234"/>
    </location>
</feature>
<comment type="caution">
    <text evidence="7">The sequence shown here is derived from an EMBL/GenBank/DDBJ whole genome shotgun (WGS) entry which is preliminary data.</text>
</comment>
<feature type="transmembrane region" description="Helical" evidence="6">
    <location>
        <begin position="67"/>
        <end position="86"/>
    </location>
</feature>
<dbReference type="Proteomes" id="UP000037747">
    <property type="component" value="Unassembled WGS sequence"/>
</dbReference>
<protein>
    <recommendedName>
        <fullName evidence="9">Sulfate exporter family transporter</fullName>
    </recommendedName>
</protein>
<dbReference type="InterPro" id="IPR018383">
    <property type="entry name" value="UPF0324_pro"/>
</dbReference>
<gene>
    <name evidence="7" type="ORF">AMR74_09315</name>
</gene>
<sequence>MTGVVEAVRAYLPGLALLAGGAVAATLVADAVPGLQPLVVAVALGVGVGNTVGIPAVAEPGVGVDKLFLETGIVLLGAAVAVEEFLAAGPRVLGLVVAVVAGGLLFAEAVARGLFRIGSPTSSLLAAGASVCGVSAVVAIGRVLDARGAAITFAAATILLFDAATLVAFPLAGEWLGLTGRQFGVWAGVSMFSTGPVAAAGFAYSPEAGQWATVTKLARNSLLGGVAVAYSVAYTARSAADPGVRRLWAEFPKFLLGFLIVAAVANSGLLSPAALASIGRVSDALFALAFVGLGLSIRIGDMRAVGAAPVGAVLVHLLAVSAVALAAVRWLL</sequence>
<comment type="subcellular location">
    <subcellularLocation>
        <location evidence="1">Cell membrane</location>
        <topology evidence="1">Multi-pass membrane protein</topology>
    </subcellularLocation>
</comment>
<feature type="transmembrane region" description="Helical" evidence="6">
    <location>
        <begin position="284"/>
        <end position="300"/>
    </location>
</feature>
<evidence type="ECO:0000256" key="5">
    <source>
        <dbReference type="ARBA" id="ARBA00023136"/>
    </source>
</evidence>
<proteinExistence type="predicted"/>
<evidence type="ECO:0000256" key="2">
    <source>
        <dbReference type="ARBA" id="ARBA00022475"/>
    </source>
</evidence>
<keyword evidence="4 6" id="KW-1133">Transmembrane helix</keyword>
<feature type="transmembrane region" description="Helical" evidence="6">
    <location>
        <begin position="183"/>
        <end position="205"/>
    </location>
</feature>
<feature type="transmembrane region" description="Helical" evidence="6">
    <location>
        <begin position="12"/>
        <end position="32"/>
    </location>
</feature>
<feature type="transmembrane region" description="Helical" evidence="6">
    <location>
        <begin position="312"/>
        <end position="331"/>
    </location>
</feature>
<dbReference type="PANTHER" id="PTHR30106">
    <property type="entry name" value="INNER MEMBRANE PROTEIN YEIH-RELATED"/>
    <property type="match status" value="1"/>
</dbReference>
<dbReference type="EMBL" id="LIST01000003">
    <property type="protein sequence ID" value="KOX96624.1"/>
    <property type="molecule type" value="Genomic_DNA"/>
</dbReference>
<evidence type="ECO:0000256" key="1">
    <source>
        <dbReference type="ARBA" id="ARBA00004651"/>
    </source>
</evidence>
<keyword evidence="3 6" id="KW-0812">Transmembrane</keyword>
<dbReference type="Pfam" id="PF03601">
    <property type="entry name" value="Cons_hypoth698"/>
    <property type="match status" value="1"/>
</dbReference>
<dbReference type="STRING" id="1765655.AMR74_09315"/>
<feature type="transmembrane region" description="Helical" evidence="6">
    <location>
        <begin position="123"/>
        <end position="144"/>
    </location>
</feature>
<dbReference type="GO" id="GO:0005886">
    <property type="term" value="C:plasma membrane"/>
    <property type="evidence" value="ECO:0007669"/>
    <property type="project" value="UniProtKB-SubCell"/>
</dbReference>
<dbReference type="OrthoDB" id="26684at2157"/>